<dbReference type="InterPro" id="IPR008254">
    <property type="entry name" value="Flavodoxin/NO_synth"/>
</dbReference>
<dbReference type="SUPFAM" id="SSF52218">
    <property type="entry name" value="Flavoproteins"/>
    <property type="match status" value="1"/>
</dbReference>
<sequence length="194" mass="20991">MVLNNLTRREILMTSLLMAGGAAAVSSAAAAQLPQGKILVAYFSRSGNTRVVAGQVRRAIGADLFEIMPRDPYPDDYFETVEQAQQETERGFEPPLKESVADIGAYATVFLGFPIWGTTAPPLLRSFLSAHDLSGKTLIPLVTHGGYGLGNSLSVVADRAKGAHLVEGFSMEAPQERQTIEQVTEWLNALDTRK</sequence>
<evidence type="ECO:0000256" key="1">
    <source>
        <dbReference type="ARBA" id="ARBA00022630"/>
    </source>
</evidence>
<keyword evidence="2" id="KW-0288">FMN</keyword>
<evidence type="ECO:0000256" key="2">
    <source>
        <dbReference type="ARBA" id="ARBA00022643"/>
    </source>
</evidence>
<keyword evidence="6" id="KW-1185">Reference proteome</keyword>
<feature type="signal peptide" evidence="3">
    <location>
        <begin position="1"/>
        <end position="24"/>
    </location>
</feature>
<evidence type="ECO:0000256" key="3">
    <source>
        <dbReference type="SAM" id="SignalP"/>
    </source>
</evidence>
<evidence type="ECO:0000313" key="6">
    <source>
        <dbReference type="Proteomes" id="UP000435957"/>
    </source>
</evidence>
<dbReference type="EMBL" id="WBWF01000009">
    <property type="protein sequence ID" value="KAB2703147.1"/>
    <property type="molecule type" value="Genomic_DNA"/>
</dbReference>
<proteinExistence type="predicted"/>
<dbReference type="Gene3D" id="3.40.50.360">
    <property type="match status" value="1"/>
</dbReference>
<comment type="caution">
    <text evidence="5">The sequence shown here is derived from an EMBL/GenBank/DDBJ whole genome shotgun (WGS) entry which is preliminary data.</text>
</comment>
<dbReference type="AlphaFoldDB" id="A0AB34DIT2"/>
<name>A0AB34DIT2_9HYPH</name>
<evidence type="ECO:0000259" key="4">
    <source>
        <dbReference type="PROSITE" id="PS50902"/>
    </source>
</evidence>
<organism evidence="5 6">
    <name type="scientific">Brucella lupini</name>
    <dbReference type="NCBI Taxonomy" id="255457"/>
    <lineage>
        <taxon>Bacteria</taxon>
        <taxon>Pseudomonadati</taxon>
        <taxon>Pseudomonadota</taxon>
        <taxon>Alphaproteobacteria</taxon>
        <taxon>Hyphomicrobiales</taxon>
        <taxon>Brucellaceae</taxon>
        <taxon>Brucella/Ochrobactrum group</taxon>
        <taxon>Brucella</taxon>
    </lineage>
</organism>
<dbReference type="Proteomes" id="UP000435957">
    <property type="component" value="Unassembled WGS sequence"/>
</dbReference>
<protein>
    <submittedName>
        <fullName evidence="5">Flavodoxin</fullName>
    </submittedName>
</protein>
<feature type="domain" description="Flavodoxin-like" evidence="4">
    <location>
        <begin position="38"/>
        <end position="191"/>
    </location>
</feature>
<feature type="chain" id="PRO_5044286806" evidence="3">
    <location>
        <begin position="25"/>
        <end position="194"/>
    </location>
</feature>
<dbReference type="PROSITE" id="PS50902">
    <property type="entry name" value="FLAVODOXIN_LIKE"/>
    <property type="match status" value="1"/>
</dbReference>
<gene>
    <name evidence="5" type="ORF">F9L03_13790</name>
</gene>
<reference evidence="5 6" key="1">
    <citation type="submission" date="2019-09" db="EMBL/GenBank/DDBJ databases">
        <title>Taxonomic organization of the family Brucellaceae based on a phylogenomic approach.</title>
        <authorList>
            <person name="Leclercq S."/>
            <person name="Cloeckaert A."/>
            <person name="Zygmunt M.S."/>
        </authorList>
    </citation>
    <scope>NUCLEOTIDE SEQUENCE [LARGE SCALE GENOMIC DNA]</scope>
    <source>
        <strain evidence="5 6">LUP23</strain>
    </source>
</reference>
<dbReference type="Pfam" id="PF12682">
    <property type="entry name" value="Flavodoxin_4"/>
    <property type="match status" value="1"/>
</dbReference>
<keyword evidence="1" id="KW-0285">Flavoprotein</keyword>
<accession>A0AB34DIT2</accession>
<keyword evidence="3" id="KW-0732">Signal</keyword>
<evidence type="ECO:0000313" key="5">
    <source>
        <dbReference type="EMBL" id="KAB2703147.1"/>
    </source>
</evidence>
<dbReference type="InterPro" id="IPR029039">
    <property type="entry name" value="Flavoprotein-like_sf"/>
</dbReference>
<dbReference type="PANTHER" id="PTHR39201">
    <property type="entry name" value="EXPORTED PROTEIN-RELATED"/>
    <property type="match status" value="1"/>
</dbReference>
<dbReference type="GO" id="GO:0010181">
    <property type="term" value="F:FMN binding"/>
    <property type="evidence" value="ECO:0007669"/>
    <property type="project" value="InterPro"/>
</dbReference>
<dbReference type="InterPro" id="IPR006311">
    <property type="entry name" value="TAT_signal"/>
</dbReference>
<dbReference type="PANTHER" id="PTHR39201:SF1">
    <property type="entry name" value="FLAVODOXIN-LIKE DOMAIN-CONTAINING PROTEIN"/>
    <property type="match status" value="1"/>
</dbReference>
<dbReference type="PROSITE" id="PS51318">
    <property type="entry name" value="TAT"/>
    <property type="match status" value="1"/>
</dbReference>